<name>A0A4V2SQR5_9RHOB</name>
<proteinExistence type="predicted"/>
<gene>
    <name evidence="1" type="ORF">EV662_10971</name>
</gene>
<evidence type="ECO:0000313" key="2">
    <source>
        <dbReference type="Proteomes" id="UP000294835"/>
    </source>
</evidence>
<comment type="caution">
    <text evidence="1">The sequence shown here is derived from an EMBL/GenBank/DDBJ whole genome shotgun (WGS) entry which is preliminary data.</text>
</comment>
<dbReference type="OrthoDB" id="7859107at2"/>
<evidence type="ECO:0000313" key="1">
    <source>
        <dbReference type="EMBL" id="TCP39946.1"/>
    </source>
</evidence>
<sequence>MLVALGLVVAVVLLAIHARPDMRMCRWREDRTGHAEDRRKFVCAACGAVMFTGPGQPPRRCARGDPKE</sequence>
<dbReference type="AlphaFoldDB" id="A0A4V2SQR5"/>
<dbReference type="Proteomes" id="UP000294835">
    <property type="component" value="Unassembled WGS sequence"/>
</dbReference>
<dbReference type="EMBL" id="SLXP01000009">
    <property type="protein sequence ID" value="TCP39946.1"/>
    <property type="molecule type" value="Genomic_DNA"/>
</dbReference>
<protein>
    <submittedName>
        <fullName evidence="1">Uncharacterized protein</fullName>
    </submittedName>
</protein>
<dbReference type="RefSeq" id="WP_132463680.1">
    <property type="nucleotide sequence ID" value="NZ_SLXP01000009.1"/>
</dbReference>
<reference evidence="1 2" key="1">
    <citation type="submission" date="2019-03" db="EMBL/GenBank/DDBJ databases">
        <title>Genomic Encyclopedia of Type Strains, Phase IV (KMG-IV): sequencing the most valuable type-strain genomes for metagenomic binning, comparative biology and taxonomic classification.</title>
        <authorList>
            <person name="Goeker M."/>
        </authorList>
    </citation>
    <scope>NUCLEOTIDE SEQUENCE [LARGE SCALE GENOMIC DNA]</scope>
    <source>
        <strain evidence="1 2">DSM 18063</strain>
    </source>
</reference>
<organism evidence="1 2">
    <name type="scientific">Rhodovulum marinum</name>
    <dbReference type="NCBI Taxonomy" id="320662"/>
    <lineage>
        <taxon>Bacteria</taxon>
        <taxon>Pseudomonadati</taxon>
        <taxon>Pseudomonadota</taxon>
        <taxon>Alphaproteobacteria</taxon>
        <taxon>Rhodobacterales</taxon>
        <taxon>Paracoccaceae</taxon>
        <taxon>Rhodovulum</taxon>
    </lineage>
</organism>
<accession>A0A4V2SQR5</accession>
<keyword evidence="2" id="KW-1185">Reference proteome</keyword>